<evidence type="ECO:0000259" key="1">
    <source>
        <dbReference type="Pfam" id="PF20241"/>
    </source>
</evidence>
<dbReference type="OrthoDB" id="595259at2759"/>
<protein>
    <recommendedName>
        <fullName evidence="1">DUF6598 domain-containing protein</fullName>
    </recommendedName>
</protein>
<proteinExistence type="predicted"/>
<feature type="domain" description="DUF6598" evidence="1">
    <location>
        <begin position="234"/>
        <end position="474"/>
    </location>
</feature>
<sequence>MAAVQTDKIMDYSSKIKPTSSAAARGDDFILQDMENLGHRMLSMLHSLKTSNGHRYAPSVCSYQARELCCTTSRLDKVIRKEFPIDQQDQERNPRLVEEEEEQDLSTGFLNIFNKYYEFPEHYEKELARLVVAQEEDAQEEYPEEVGMTFDELVKEEEEEEQAHLDKSSMEYLKKRMESERIDLAYERRFWENSWGSKDGRCGGFGDTTTLSPMYFTHYTPGVIPSPAAVAASTLQVYSIKITVPKDFNWPLRVYGTVAARDTVDRNRNILFSRSRSKYQELTQEDCSLCLTGPSRAIVAMDPVDFEVALRVEGVDKYSVSITLDHRVEDGTTFSLSSDRCVAEFNIQQLDRSLQATILGVRVTKGRWPFKCGCRVVCSWSPLAATEDIRTTYRQIVLLDHCGKGMPIGSDDYLHLSRKVISVESRGTLRVAIEAYGKSRHWIARKAHIDFDVQHCQISMRECSVGDATVEVAVAWSLLVNEKADLFLS</sequence>
<evidence type="ECO:0000313" key="2">
    <source>
        <dbReference type="EnsemblPlants" id="TraesCS2D02G570700.1"/>
    </source>
</evidence>
<name>A0A3B6DNI1_WHEAT</name>
<dbReference type="AlphaFoldDB" id="A0A3B6DNI1"/>
<dbReference type="PANTHER" id="PTHR33065:SF83">
    <property type="entry name" value="GENOME ASSEMBLY, CHROMOSOME: II"/>
    <property type="match status" value="1"/>
</dbReference>
<organism evidence="2">
    <name type="scientific">Triticum aestivum</name>
    <name type="common">Wheat</name>
    <dbReference type="NCBI Taxonomy" id="4565"/>
    <lineage>
        <taxon>Eukaryota</taxon>
        <taxon>Viridiplantae</taxon>
        <taxon>Streptophyta</taxon>
        <taxon>Embryophyta</taxon>
        <taxon>Tracheophyta</taxon>
        <taxon>Spermatophyta</taxon>
        <taxon>Magnoliopsida</taxon>
        <taxon>Liliopsida</taxon>
        <taxon>Poales</taxon>
        <taxon>Poaceae</taxon>
        <taxon>BOP clade</taxon>
        <taxon>Pooideae</taxon>
        <taxon>Triticodae</taxon>
        <taxon>Triticeae</taxon>
        <taxon>Triticinae</taxon>
        <taxon>Triticum</taxon>
    </lineage>
</organism>
<dbReference type="Proteomes" id="UP000019116">
    <property type="component" value="Chromosome 2D"/>
</dbReference>
<gene>
    <name evidence="2" type="primary">LOC123186785</name>
</gene>
<dbReference type="EnsemblPlants" id="TraesCS2D02G570700.1">
    <property type="protein sequence ID" value="TraesCS2D02G570700.1"/>
    <property type="gene ID" value="TraesCS2D02G570700"/>
</dbReference>
<dbReference type="OMA" id="NATHSIC"/>
<dbReference type="Gramene" id="TraesCS2D03G1333100.1">
    <property type="protein sequence ID" value="TraesCS2D03G1333100.1.CDS"/>
    <property type="gene ID" value="TraesCS2D03G1333100"/>
</dbReference>
<accession>A0A3B6DNI1</accession>
<reference evidence="2" key="1">
    <citation type="submission" date="2018-08" db="EMBL/GenBank/DDBJ databases">
        <authorList>
            <person name="Rossello M."/>
        </authorList>
    </citation>
    <scope>NUCLEOTIDE SEQUENCE [LARGE SCALE GENOMIC DNA]</scope>
    <source>
        <strain evidence="2">cv. Chinese Spring</strain>
    </source>
</reference>
<evidence type="ECO:0000313" key="3">
    <source>
        <dbReference type="Proteomes" id="UP000019116"/>
    </source>
</evidence>
<dbReference type="Pfam" id="PF20241">
    <property type="entry name" value="DUF6598"/>
    <property type="match status" value="1"/>
</dbReference>
<dbReference type="Gramene" id="TraesCS2D02G570700.1">
    <property type="protein sequence ID" value="TraesCS2D02G570700.1"/>
    <property type="gene ID" value="TraesCS2D02G570700"/>
</dbReference>
<dbReference type="PANTHER" id="PTHR33065">
    <property type="entry name" value="OS07G0486400 PROTEIN"/>
    <property type="match status" value="1"/>
</dbReference>
<dbReference type="InterPro" id="IPR046533">
    <property type="entry name" value="DUF6598"/>
</dbReference>
<reference evidence="2" key="2">
    <citation type="submission" date="2018-10" db="UniProtKB">
        <authorList>
            <consortium name="EnsemblPlants"/>
        </authorList>
    </citation>
    <scope>IDENTIFICATION</scope>
</reference>
<keyword evidence="3" id="KW-1185">Reference proteome</keyword>